<dbReference type="PIRSF" id="PIRSF000103">
    <property type="entry name" value="HIBADH"/>
    <property type="match status" value="1"/>
</dbReference>
<dbReference type="PANTHER" id="PTHR43580:SF2">
    <property type="entry name" value="CYTOKINE-LIKE NUCLEAR FACTOR N-PAC"/>
    <property type="match status" value="1"/>
</dbReference>
<dbReference type="Gene3D" id="3.40.50.720">
    <property type="entry name" value="NAD(P)-binding Rossmann-like Domain"/>
    <property type="match status" value="1"/>
</dbReference>
<gene>
    <name evidence="8" type="ORF">DKC00_06155</name>
    <name evidence="7" type="ORF">DKC11_27030</name>
</gene>
<dbReference type="Proteomes" id="UP000245760">
    <property type="component" value="Chromosome"/>
</dbReference>
<dbReference type="InterPro" id="IPR036291">
    <property type="entry name" value="NAD(P)-bd_dom_sf"/>
</dbReference>
<dbReference type="InterPro" id="IPR008927">
    <property type="entry name" value="6-PGluconate_DH-like_C_sf"/>
</dbReference>
<evidence type="ECO:0000256" key="2">
    <source>
        <dbReference type="ARBA" id="ARBA00023027"/>
    </source>
</evidence>
<dbReference type="InterPro" id="IPR051265">
    <property type="entry name" value="HIBADH-related_NP60_sf"/>
</dbReference>
<evidence type="ECO:0000256" key="1">
    <source>
        <dbReference type="ARBA" id="ARBA00023002"/>
    </source>
</evidence>
<keyword evidence="1" id="KW-0560">Oxidoreductase</keyword>
<dbReference type="InterPro" id="IPR029154">
    <property type="entry name" value="HIBADH-like_NADP-bd"/>
</dbReference>
<accession>A0AAI8ISB9</accession>
<dbReference type="Pfam" id="PF14833">
    <property type="entry name" value="NAD_binding_11"/>
    <property type="match status" value="1"/>
</dbReference>
<feature type="active site" evidence="3">
    <location>
        <position position="173"/>
    </location>
</feature>
<evidence type="ECO:0000259" key="5">
    <source>
        <dbReference type="Pfam" id="PF03446"/>
    </source>
</evidence>
<keyword evidence="4" id="KW-0732">Signal</keyword>
<evidence type="ECO:0000313" key="8">
    <source>
        <dbReference type="EMBL" id="AWL61378.1"/>
    </source>
</evidence>
<dbReference type="PANTHER" id="PTHR43580">
    <property type="entry name" value="OXIDOREDUCTASE GLYR1-RELATED"/>
    <property type="match status" value="1"/>
</dbReference>
<evidence type="ECO:0000259" key="6">
    <source>
        <dbReference type="Pfam" id="PF14833"/>
    </source>
</evidence>
<dbReference type="Pfam" id="PF03446">
    <property type="entry name" value="NAD_binding_2"/>
    <property type="match status" value="1"/>
</dbReference>
<evidence type="ECO:0000313" key="7">
    <source>
        <dbReference type="EMBL" id="AWL59231.1"/>
    </source>
</evidence>
<reference evidence="9 10" key="1">
    <citation type="submission" date="2018-05" db="EMBL/GenBank/DDBJ databases">
        <title>Klebsiella quasipneumonaiae provides a window into carbapenemase gene transfer, plasmid rearrangements and nosocomial acquisition from the hospital environment.</title>
        <authorList>
            <person name="Mathers A.J."/>
            <person name="Vegesana K."/>
            <person name="Stoesser N."/>
            <person name="Crook D."/>
            <person name="Vaughan A."/>
            <person name="Barry K."/>
            <person name="Parikh H."/>
            <person name="Sebra R."/>
            <person name="Kotay S."/>
            <person name="Walker A.S."/>
            <person name="Sheppard A.E."/>
        </authorList>
    </citation>
    <scope>NUCLEOTIDE SEQUENCE [LARGE SCALE GENOMIC DNA]</scope>
    <source>
        <strain evidence="7 10">CAV1947</strain>
        <strain evidence="8 9">CAV2018</strain>
    </source>
</reference>
<dbReference type="GO" id="GO:0050661">
    <property type="term" value="F:NADP binding"/>
    <property type="evidence" value="ECO:0007669"/>
    <property type="project" value="InterPro"/>
</dbReference>
<name>A0AAI8ISB9_9ENTR</name>
<dbReference type="InterPro" id="IPR015815">
    <property type="entry name" value="HIBADH-related"/>
</dbReference>
<feature type="domain" description="3-hydroxyisobutyrate dehydrogenase-like NAD-binding" evidence="6">
    <location>
        <begin position="167"/>
        <end position="285"/>
    </location>
</feature>
<evidence type="ECO:0000313" key="10">
    <source>
        <dbReference type="Proteomes" id="UP000245760"/>
    </source>
</evidence>
<keyword evidence="2" id="KW-0520">NAD</keyword>
<keyword evidence="10" id="KW-1185">Reference proteome</keyword>
<dbReference type="Gene3D" id="1.10.1040.10">
    <property type="entry name" value="N-(1-d-carboxylethyl)-l-norvaline Dehydrogenase, domain 2"/>
    <property type="match status" value="1"/>
</dbReference>
<evidence type="ECO:0000313" key="9">
    <source>
        <dbReference type="Proteomes" id="UP000245649"/>
    </source>
</evidence>
<evidence type="ECO:0000256" key="3">
    <source>
        <dbReference type="PIRSR" id="PIRSR000103-1"/>
    </source>
</evidence>
<dbReference type="EMBL" id="CP029443">
    <property type="protein sequence ID" value="AWL59231.1"/>
    <property type="molecule type" value="Genomic_DNA"/>
</dbReference>
<feature type="domain" description="6-phosphogluconate dehydrogenase NADP-binding" evidence="5">
    <location>
        <begin position="6"/>
        <end position="159"/>
    </location>
</feature>
<organism evidence="8 9">
    <name type="scientific">Klebsiella quasipneumoniae</name>
    <dbReference type="NCBI Taxonomy" id="1463165"/>
    <lineage>
        <taxon>Bacteria</taxon>
        <taxon>Pseudomonadati</taxon>
        <taxon>Pseudomonadota</taxon>
        <taxon>Gammaproteobacteria</taxon>
        <taxon>Enterobacterales</taxon>
        <taxon>Enterobacteriaceae</taxon>
        <taxon>Klebsiella/Raoultella group</taxon>
        <taxon>Klebsiella</taxon>
        <taxon>Klebsiella pneumoniae complex</taxon>
    </lineage>
</organism>
<dbReference type="Proteomes" id="UP000245649">
    <property type="component" value="Chromosome"/>
</dbReference>
<dbReference type="AlphaFoldDB" id="A0AAI8ISB9"/>
<feature type="signal peptide" evidence="4">
    <location>
        <begin position="1"/>
        <end position="20"/>
    </location>
</feature>
<dbReference type="InterPro" id="IPR006115">
    <property type="entry name" value="6PGDH_NADP-bd"/>
</dbReference>
<dbReference type="GO" id="GO:0016616">
    <property type="term" value="F:oxidoreductase activity, acting on the CH-OH group of donors, NAD or NADP as acceptor"/>
    <property type="evidence" value="ECO:0007669"/>
    <property type="project" value="UniProtKB-ARBA"/>
</dbReference>
<dbReference type="InterPro" id="IPR013328">
    <property type="entry name" value="6PGD_dom2"/>
</dbReference>
<protein>
    <submittedName>
        <fullName evidence="8">NAD(P)-dependent oxidoreductase</fullName>
    </submittedName>
</protein>
<dbReference type="SUPFAM" id="SSF51735">
    <property type="entry name" value="NAD(P)-binding Rossmann-fold domains"/>
    <property type="match status" value="1"/>
</dbReference>
<dbReference type="RefSeq" id="WP_109547352.1">
    <property type="nucleotide sequence ID" value="NZ_CP029432.1"/>
</dbReference>
<feature type="chain" id="PRO_5042496920" evidence="4">
    <location>
        <begin position="21"/>
        <end position="291"/>
    </location>
</feature>
<evidence type="ECO:0000256" key="4">
    <source>
        <dbReference type="SAM" id="SignalP"/>
    </source>
</evidence>
<dbReference type="SUPFAM" id="SSF48179">
    <property type="entry name" value="6-phosphogluconate dehydrogenase C-terminal domain-like"/>
    <property type="match status" value="1"/>
</dbReference>
<dbReference type="EMBL" id="CP029432">
    <property type="protein sequence ID" value="AWL61378.1"/>
    <property type="molecule type" value="Genomic_DNA"/>
</dbReference>
<dbReference type="GO" id="GO:0051287">
    <property type="term" value="F:NAD binding"/>
    <property type="evidence" value="ECO:0007669"/>
    <property type="project" value="InterPro"/>
</dbReference>
<proteinExistence type="predicted"/>
<sequence length="291" mass="30833">MSTLPKVAVLGLGAMGHAFASNLLKKGFTVAGWNRSPARGEDLQEQGLSLHAMPQQAVANAEVIISMLADGQATLQVLAQIAPACQPQAIYCQMGTIGLAETQEAIALLRERQPAMTFVDAPVSGTKAPAEKAQILVLASGDREKCGPAEQVFAAISRGTQWFDEAGNSQKMKLVLNAWLIAMMQGIAESAQLAKTLGFTPDQLWSALEGGPLAAPYVKVKLDAIANEQFAPQMQLAHALKDARLALSLSEPHTMPGLDNIAELWQQAADAGFAGQDLSSIYQWLSTSAKA</sequence>